<dbReference type="PANTHER" id="PTHR23266">
    <property type="entry name" value="IMMUNOGLOBULIN HEAVY CHAIN"/>
    <property type="match status" value="1"/>
</dbReference>
<feature type="domain" description="Ig-like" evidence="4">
    <location>
        <begin position="163"/>
        <end position="266"/>
    </location>
</feature>
<protein>
    <recommendedName>
        <fullName evidence="4">Ig-like domain-containing protein</fullName>
    </recommendedName>
</protein>
<evidence type="ECO:0000313" key="5">
    <source>
        <dbReference type="Ensembl" id="ENSAPLP00020003168.1"/>
    </source>
</evidence>
<keyword evidence="3" id="KW-1280">Immunoglobulin</keyword>
<reference evidence="5" key="1">
    <citation type="submission" date="2019-08" db="EMBL/GenBank/DDBJ databases">
        <title>Three high-quality genomes provides insights into domestication of ducks.</title>
        <authorList>
            <person name="Hou Z.C."/>
            <person name="Zhu F."/>
            <person name="Yin Z.T."/>
            <person name="Zhang F."/>
        </authorList>
    </citation>
    <scope>NUCLEOTIDE SEQUENCE [LARGE SCALE GENOMIC DNA]</scope>
</reference>
<name>A0A8B9QUK5_ANAPL</name>
<dbReference type="Ensembl" id="ENSAPLT00020003399.1">
    <property type="protein sequence ID" value="ENSAPLP00020003168.1"/>
    <property type="gene ID" value="ENSAPLG00020002330.1"/>
</dbReference>
<dbReference type="SMART" id="SM00406">
    <property type="entry name" value="IGv"/>
    <property type="match status" value="1"/>
</dbReference>
<dbReference type="Pfam" id="PF07686">
    <property type="entry name" value="V-set"/>
    <property type="match status" value="1"/>
</dbReference>
<keyword evidence="2" id="KW-1064">Adaptive immunity</keyword>
<keyword evidence="1" id="KW-0391">Immunity</keyword>
<evidence type="ECO:0000256" key="2">
    <source>
        <dbReference type="ARBA" id="ARBA00023130"/>
    </source>
</evidence>
<dbReference type="InterPro" id="IPR036179">
    <property type="entry name" value="Ig-like_dom_sf"/>
</dbReference>
<dbReference type="GO" id="GO:0002250">
    <property type="term" value="P:adaptive immune response"/>
    <property type="evidence" value="ECO:0007669"/>
    <property type="project" value="UniProtKB-KW"/>
</dbReference>
<dbReference type="Gene3D" id="2.60.40.10">
    <property type="entry name" value="Immunoglobulins"/>
    <property type="match status" value="3"/>
</dbReference>
<dbReference type="PROSITE" id="PS50835">
    <property type="entry name" value="IG_LIKE"/>
    <property type="match status" value="1"/>
</dbReference>
<dbReference type="InterPro" id="IPR013106">
    <property type="entry name" value="Ig_V-set"/>
</dbReference>
<sequence>MQLGNIALSGSMHCLSTGVWTQPRVVESGGGLRAPGDSVLLSCQGYALTLINYYFWWYRQAPSGRLECLSYISYDSSDIHYLPGIKGVWAQWKLVESGGGLQAAGNSVHLSCQGSGFNFRSYHVLWYRQAPFGRIEWVSFINAFGVWAELKLVESGGGLRAPGDSVHLSCQGSGFSFEDYYDVLWYRQAPGGSLEWLSLISYDVEYAVEYTVEYTVEYGKAVKGRASVSRDNSQSKSSLSLSSLVPQDSAHYFCAVRTGTGNPAEL</sequence>
<dbReference type="SUPFAM" id="SSF48726">
    <property type="entry name" value="Immunoglobulin"/>
    <property type="match status" value="3"/>
</dbReference>
<dbReference type="GO" id="GO:0005576">
    <property type="term" value="C:extracellular region"/>
    <property type="evidence" value="ECO:0007669"/>
    <property type="project" value="UniProtKB-ARBA"/>
</dbReference>
<dbReference type="InterPro" id="IPR013783">
    <property type="entry name" value="Ig-like_fold"/>
</dbReference>
<evidence type="ECO:0000259" key="4">
    <source>
        <dbReference type="PROSITE" id="PS50835"/>
    </source>
</evidence>
<evidence type="ECO:0000256" key="1">
    <source>
        <dbReference type="ARBA" id="ARBA00022859"/>
    </source>
</evidence>
<reference evidence="5" key="2">
    <citation type="submission" date="2025-08" db="UniProtKB">
        <authorList>
            <consortium name="Ensembl"/>
        </authorList>
    </citation>
    <scope>IDENTIFICATION</scope>
</reference>
<evidence type="ECO:0000256" key="3">
    <source>
        <dbReference type="ARBA" id="ARBA00043265"/>
    </source>
</evidence>
<accession>A0A8B9QUK5</accession>
<proteinExistence type="predicted"/>
<dbReference type="InterPro" id="IPR050199">
    <property type="entry name" value="IgHV"/>
</dbReference>
<dbReference type="Proteomes" id="UP000694400">
    <property type="component" value="Chromosome 25"/>
</dbReference>
<dbReference type="GO" id="GO:0019814">
    <property type="term" value="C:immunoglobulin complex"/>
    <property type="evidence" value="ECO:0007669"/>
    <property type="project" value="UniProtKB-KW"/>
</dbReference>
<evidence type="ECO:0000313" key="6">
    <source>
        <dbReference type="Proteomes" id="UP000694400"/>
    </source>
</evidence>
<dbReference type="AlphaFoldDB" id="A0A8B9QUK5"/>
<dbReference type="InterPro" id="IPR007110">
    <property type="entry name" value="Ig-like_dom"/>
</dbReference>
<reference evidence="5" key="3">
    <citation type="submission" date="2025-09" db="UniProtKB">
        <authorList>
            <consortium name="Ensembl"/>
        </authorList>
    </citation>
    <scope>IDENTIFICATION</scope>
</reference>
<organism evidence="5 6">
    <name type="scientific">Anas platyrhynchos</name>
    <name type="common">Mallard</name>
    <name type="synonym">Anas boschas</name>
    <dbReference type="NCBI Taxonomy" id="8839"/>
    <lineage>
        <taxon>Eukaryota</taxon>
        <taxon>Metazoa</taxon>
        <taxon>Chordata</taxon>
        <taxon>Craniata</taxon>
        <taxon>Vertebrata</taxon>
        <taxon>Euteleostomi</taxon>
        <taxon>Archelosauria</taxon>
        <taxon>Archosauria</taxon>
        <taxon>Dinosauria</taxon>
        <taxon>Saurischia</taxon>
        <taxon>Theropoda</taxon>
        <taxon>Coelurosauria</taxon>
        <taxon>Aves</taxon>
        <taxon>Neognathae</taxon>
        <taxon>Galloanserae</taxon>
        <taxon>Anseriformes</taxon>
        <taxon>Anatidae</taxon>
        <taxon>Anatinae</taxon>
        <taxon>Anas</taxon>
    </lineage>
</organism>